<dbReference type="SUPFAM" id="SSF46785">
    <property type="entry name" value="Winged helix' DNA-binding domain"/>
    <property type="match status" value="1"/>
</dbReference>
<organism evidence="6 7">
    <name type="scientific">Planctobacterium marinum</name>
    <dbReference type="NCBI Taxonomy" id="1631968"/>
    <lineage>
        <taxon>Bacteria</taxon>
        <taxon>Pseudomonadati</taxon>
        <taxon>Pseudomonadota</taxon>
        <taxon>Gammaproteobacteria</taxon>
        <taxon>Alteromonadales</taxon>
        <taxon>Alteromonadaceae</taxon>
        <taxon>Planctobacterium</taxon>
    </lineage>
</organism>
<dbReference type="InterPro" id="IPR058163">
    <property type="entry name" value="LysR-type_TF_proteobact-type"/>
</dbReference>
<evidence type="ECO:0000256" key="2">
    <source>
        <dbReference type="ARBA" id="ARBA00023015"/>
    </source>
</evidence>
<dbReference type="Pfam" id="PF00126">
    <property type="entry name" value="HTH_1"/>
    <property type="match status" value="1"/>
</dbReference>
<keyword evidence="7" id="KW-1185">Reference proteome</keyword>
<accession>A0AA48HSL6</accession>
<evidence type="ECO:0000259" key="5">
    <source>
        <dbReference type="PROSITE" id="PS50931"/>
    </source>
</evidence>
<dbReference type="FunFam" id="1.10.10.10:FF:000001">
    <property type="entry name" value="LysR family transcriptional regulator"/>
    <property type="match status" value="1"/>
</dbReference>
<dbReference type="InterPro" id="IPR036388">
    <property type="entry name" value="WH-like_DNA-bd_sf"/>
</dbReference>
<dbReference type="Proteomes" id="UP001333710">
    <property type="component" value="Chromosome"/>
</dbReference>
<protein>
    <submittedName>
        <fullName evidence="6">LysR family transcriptional regulator</fullName>
    </submittedName>
</protein>
<dbReference type="AlphaFoldDB" id="A0AA48HSL6"/>
<keyword evidence="2" id="KW-0805">Transcription regulation</keyword>
<dbReference type="Pfam" id="PF03466">
    <property type="entry name" value="LysR_substrate"/>
    <property type="match status" value="1"/>
</dbReference>
<keyword evidence="4" id="KW-0804">Transcription</keyword>
<name>A0AA48HSL6_9ALTE</name>
<dbReference type="SUPFAM" id="SSF53850">
    <property type="entry name" value="Periplasmic binding protein-like II"/>
    <property type="match status" value="1"/>
</dbReference>
<dbReference type="InterPro" id="IPR005119">
    <property type="entry name" value="LysR_subst-bd"/>
</dbReference>
<evidence type="ECO:0000313" key="6">
    <source>
        <dbReference type="EMBL" id="BDX07229.1"/>
    </source>
</evidence>
<feature type="domain" description="HTH lysR-type" evidence="5">
    <location>
        <begin position="12"/>
        <end position="69"/>
    </location>
</feature>
<dbReference type="GO" id="GO:0043565">
    <property type="term" value="F:sequence-specific DNA binding"/>
    <property type="evidence" value="ECO:0007669"/>
    <property type="project" value="TreeGrafter"/>
</dbReference>
<gene>
    <name evidence="6" type="ORF">MACH26_27500</name>
</gene>
<proteinExistence type="inferred from homology"/>
<dbReference type="CDD" id="cd05466">
    <property type="entry name" value="PBP2_LTTR_substrate"/>
    <property type="match status" value="1"/>
</dbReference>
<evidence type="ECO:0000313" key="7">
    <source>
        <dbReference type="Proteomes" id="UP001333710"/>
    </source>
</evidence>
<dbReference type="PANTHER" id="PTHR30537">
    <property type="entry name" value="HTH-TYPE TRANSCRIPTIONAL REGULATOR"/>
    <property type="match status" value="1"/>
</dbReference>
<dbReference type="Gene3D" id="1.10.10.10">
    <property type="entry name" value="Winged helix-like DNA-binding domain superfamily/Winged helix DNA-binding domain"/>
    <property type="match status" value="1"/>
</dbReference>
<dbReference type="KEGG" id="pmaw:MACH26_27500"/>
<dbReference type="InterPro" id="IPR000847">
    <property type="entry name" value="LysR_HTH_N"/>
</dbReference>
<dbReference type="GO" id="GO:0003700">
    <property type="term" value="F:DNA-binding transcription factor activity"/>
    <property type="evidence" value="ECO:0007669"/>
    <property type="project" value="InterPro"/>
</dbReference>
<dbReference type="PANTHER" id="PTHR30537:SF3">
    <property type="entry name" value="TRANSCRIPTIONAL REGULATORY PROTEIN"/>
    <property type="match status" value="1"/>
</dbReference>
<sequence length="299" mass="34016">MHFCMDWRDINFDWNKARAFYVTVQTGSLSAASQALALSQPTLSRQVKALEDELKVVLFERVGKGLKLTPSGMALYEQVKPMAQAAANLSLSAAGNDQELEGTVRISATEMTALFTLPVIIAEFKNLYPNIKIDTIVSNDSSDLKRREADIAIRAYRPEQPDLIIRKLKDMSFNLFASNQYIKTHQALFDEDRLNEADFVGFADDQEYISILQQYFGLELSPANFSTYTTNHMLNWQLVKQHMGISGMLSEVGNHDPDVSRVFPEDKAISVEMYLVSHRELRMNRRIKIVFDFLVQKFG</sequence>
<evidence type="ECO:0000256" key="4">
    <source>
        <dbReference type="ARBA" id="ARBA00023163"/>
    </source>
</evidence>
<dbReference type="PROSITE" id="PS50931">
    <property type="entry name" value="HTH_LYSR"/>
    <property type="match status" value="1"/>
</dbReference>
<dbReference type="GO" id="GO:0006351">
    <property type="term" value="P:DNA-templated transcription"/>
    <property type="evidence" value="ECO:0007669"/>
    <property type="project" value="TreeGrafter"/>
</dbReference>
<evidence type="ECO:0000256" key="1">
    <source>
        <dbReference type="ARBA" id="ARBA00009437"/>
    </source>
</evidence>
<dbReference type="PRINTS" id="PR00039">
    <property type="entry name" value="HTHLYSR"/>
</dbReference>
<dbReference type="Gene3D" id="3.40.190.290">
    <property type="match status" value="1"/>
</dbReference>
<dbReference type="EMBL" id="AP027272">
    <property type="protein sequence ID" value="BDX07229.1"/>
    <property type="molecule type" value="Genomic_DNA"/>
</dbReference>
<comment type="similarity">
    <text evidence="1">Belongs to the LysR transcriptional regulatory family.</text>
</comment>
<dbReference type="InterPro" id="IPR036390">
    <property type="entry name" value="WH_DNA-bd_sf"/>
</dbReference>
<keyword evidence="3" id="KW-0238">DNA-binding</keyword>
<evidence type="ECO:0000256" key="3">
    <source>
        <dbReference type="ARBA" id="ARBA00023125"/>
    </source>
</evidence>
<reference evidence="6" key="1">
    <citation type="submission" date="2023-01" db="EMBL/GenBank/DDBJ databases">
        <title>Complete genome sequence of Planctobacterium marinum strain Dej080120_11.</title>
        <authorList>
            <person name="Ueki S."/>
            <person name="Maruyama F."/>
        </authorList>
    </citation>
    <scope>NUCLEOTIDE SEQUENCE</scope>
    <source>
        <strain evidence="6">Dej080120_11</strain>
    </source>
</reference>